<feature type="region of interest" description="Disordered" evidence="5">
    <location>
        <begin position="546"/>
        <end position="567"/>
    </location>
</feature>
<feature type="region of interest" description="Disordered" evidence="5">
    <location>
        <begin position="334"/>
        <end position="360"/>
    </location>
</feature>
<keyword evidence="3" id="KW-0378">Hydrolase</keyword>
<evidence type="ECO:0000256" key="3">
    <source>
        <dbReference type="ARBA" id="ARBA00022801"/>
    </source>
</evidence>
<organism evidence="7 8">
    <name type="scientific">Brassica carinata</name>
    <name type="common">Ethiopian mustard</name>
    <name type="synonym">Abyssinian cabbage</name>
    <dbReference type="NCBI Taxonomy" id="52824"/>
    <lineage>
        <taxon>Eukaryota</taxon>
        <taxon>Viridiplantae</taxon>
        <taxon>Streptophyta</taxon>
        <taxon>Embryophyta</taxon>
        <taxon>Tracheophyta</taxon>
        <taxon>Spermatophyta</taxon>
        <taxon>Magnoliopsida</taxon>
        <taxon>eudicotyledons</taxon>
        <taxon>Gunneridae</taxon>
        <taxon>Pentapetalae</taxon>
        <taxon>rosids</taxon>
        <taxon>malvids</taxon>
        <taxon>Brassicales</taxon>
        <taxon>Brassicaceae</taxon>
        <taxon>Brassiceae</taxon>
        <taxon>Brassica</taxon>
    </lineage>
</organism>
<dbReference type="PROSITE" id="PS50600">
    <property type="entry name" value="ULP_PROTEASE"/>
    <property type="match status" value="1"/>
</dbReference>
<evidence type="ECO:0000256" key="4">
    <source>
        <dbReference type="SAM" id="Coils"/>
    </source>
</evidence>
<evidence type="ECO:0000256" key="5">
    <source>
        <dbReference type="SAM" id="MobiDB-lite"/>
    </source>
</evidence>
<comment type="similarity">
    <text evidence="1">Belongs to the peptidase C48 family.</text>
</comment>
<dbReference type="Proteomes" id="UP000886595">
    <property type="component" value="Unassembled WGS sequence"/>
</dbReference>
<dbReference type="InterPro" id="IPR003653">
    <property type="entry name" value="Peptidase_C48_C"/>
</dbReference>
<evidence type="ECO:0000259" key="6">
    <source>
        <dbReference type="PROSITE" id="PS50600"/>
    </source>
</evidence>
<dbReference type="GO" id="GO:0006508">
    <property type="term" value="P:proteolysis"/>
    <property type="evidence" value="ECO:0007669"/>
    <property type="project" value="UniProtKB-KW"/>
</dbReference>
<dbReference type="InterPro" id="IPR015410">
    <property type="entry name" value="DUF1985"/>
</dbReference>
<evidence type="ECO:0000313" key="7">
    <source>
        <dbReference type="EMBL" id="KAG2266605.1"/>
    </source>
</evidence>
<dbReference type="Pfam" id="PF02902">
    <property type="entry name" value="Peptidase_C48"/>
    <property type="match status" value="1"/>
</dbReference>
<dbReference type="PANTHER" id="PTHR48449:SF1">
    <property type="entry name" value="DUF1985 DOMAIN-CONTAINING PROTEIN"/>
    <property type="match status" value="1"/>
</dbReference>
<dbReference type="AlphaFoldDB" id="A0A8X7QDF5"/>
<proteinExistence type="inferred from homology"/>
<dbReference type="PANTHER" id="PTHR48449">
    <property type="entry name" value="DUF1985 DOMAIN-CONTAINING PROTEIN"/>
    <property type="match status" value="1"/>
</dbReference>
<gene>
    <name evidence="7" type="ORF">Bca52824_073684</name>
</gene>
<keyword evidence="8" id="KW-1185">Reference proteome</keyword>
<reference evidence="7 8" key="1">
    <citation type="submission" date="2020-02" db="EMBL/GenBank/DDBJ databases">
        <authorList>
            <person name="Ma Q."/>
            <person name="Huang Y."/>
            <person name="Song X."/>
            <person name="Pei D."/>
        </authorList>
    </citation>
    <scope>NUCLEOTIDE SEQUENCE [LARGE SCALE GENOMIC DNA]</scope>
    <source>
        <strain evidence="7">Sxm20200214</strain>
        <tissue evidence="7">Leaf</tissue>
    </source>
</reference>
<dbReference type="Pfam" id="PF09331">
    <property type="entry name" value="DUF1985"/>
    <property type="match status" value="1"/>
</dbReference>
<evidence type="ECO:0000256" key="2">
    <source>
        <dbReference type="ARBA" id="ARBA00022670"/>
    </source>
</evidence>
<dbReference type="Gene3D" id="3.40.395.10">
    <property type="entry name" value="Adenoviral Proteinase, Chain A"/>
    <property type="match status" value="1"/>
</dbReference>
<feature type="compositionally biased region" description="Acidic residues" evidence="5">
    <location>
        <begin position="335"/>
        <end position="354"/>
    </location>
</feature>
<keyword evidence="2" id="KW-0645">Protease</keyword>
<dbReference type="EMBL" id="JAAMPC010000014">
    <property type="protein sequence ID" value="KAG2266605.1"/>
    <property type="molecule type" value="Genomic_DNA"/>
</dbReference>
<dbReference type="GO" id="GO:0008234">
    <property type="term" value="F:cysteine-type peptidase activity"/>
    <property type="evidence" value="ECO:0007669"/>
    <property type="project" value="InterPro"/>
</dbReference>
<dbReference type="SUPFAM" id="SSF54001">
    <property type="entry name" value="Cysteine proteinases"/>
    <property type="match status" value="1"/>
</dbReference>
<accession>A0A8X7QDF5</accession>
<dbReference type="InterPro" id="IPR038765">
    <property type="entry name" value="Papain-like_cys_pep_sf"/>
</dbReference>
<evidence type="ECO:0000313" key="8">
    <source>
        <dbReference type="Proteomes" id="UP000886595"/>
    </source>
</evidence>
<feature type="domain" description="Ubiquitin-like protease family profile" evidence="6">
    <location>
        <begin position="620"/>
        <end position="810"/>
    </location>
</feature>
<comment type="caution">
    <text evidence="7">The sequence shown here is derived from an EMBL/GenBank/DDBJ whole genome shotgun (WGS) entry which is preliminary data.</text>
</comment>
<feature type="coiled-coil region" evidence="4">
    <location>
        <begin position="413"/>
        <end position="440"/>
    </location>
</feature>
<feature type="compositionally biased region" description="Polar residues" evidence="5">
    <location>
        <begin position="446"/>
        <end position="457"/>
    </location>
</feature>
<feature type="region of interest" description="Disordered" evidence="5">
    <location>
        <begin position="440"/>
        <end position="505"/>
    </location>
</feature>
<dbReference type="OrthoDB" id="1053488at2759"/>
<sequence>MAHQFPKRILQEGAETQMDKINNTCRRTLLKAVKVALKDEYEEVLKDTVFGPLLAIIENNLIYSGKIIHSFMCKQLRVSKLHELWFIFAKRPLRFSMQEFYAVTGLKYKEEPDVDFINWKNDKGFWANALKTNAKINLYTIRDELLKVCNEWSYVDRVRLVYLSIIQSFLMAKDWKVYIPQEYIRLVMDFEKLRMYPWGLRAYDELIASILRAREDVHTKNSYVLDGFSYAFQIWIMEAIPDIGSMKMRCRNWKGSGKVSYQDITSLESHFDKGELFTFISSTGDFDVIADTEFLREDEKKDERVGLIVELINAKQDWTHFDWEVESLPAHMDLSDSEQDEPADVAEEPADVAEEPSTVAEEPTVVAGEPAVTAKRGKRKLIDHGADGVSSEMKTFIEGLFTASFNSFKEVVQKDIHERFDNVANEVAQLKEQVSQLKGLSETVGKGNTSEILSPSATIGKDQGPSSHSTGPPAAKGKGKASANVDPPPVRRSPRPVREDVQTDENEMMDFLKNLTKSARCVDKGTQDSLQEAMGNLSQASHVKGFDPSQHLDGDEPADFATPLSSFKPADWRPPTLKDVDSLEDRIHDPDYSLVFVPEALWGKLVDWTKTFKELKIGPSMLTNELVSRVRPSEWLLNKEIDGMMWLFTERTSLRRWFPNKVAFMTCLFSNQITNSYNEYKKDKKKFKVGGLLQQYGIGELPAHGRTRLMWDLDVNRMYVPLNVGKHWISMCVNFVTRSIEVFHCEGLRHPGAVEPFAVLVPRIVKAIQSSKSRQCQVKQYTVSYVSMPFLLNKSSSDCGVYALKHIECHLLGLDFSMVNDNNIREARQKIAYDLWEAAIDPVLIERMAKFTPPKTISSALVELE</sequence>
<keyword evidence="4" id="KW-0175">Coiled coil</keyword>
<protein>
    <recommendedName>
        <fullName evidence="6">Ubiquitin-like protease family profile domain-containing protein</fullName>
    </recommendedName>
</protein>
<evidence type="ECO:0000256" key="1">
    <source>
        <dbReference type="ARBA" id="ARBA00005234"/>
    </source>
</evidence>
<name>A0A8X7QDF5_BRACI</name>